<proteinExistence type="predicted"/>
<reference evidence="1 2" key="1">
    <citation type="journal article" date="2023" name="Nucleic Acids Res.">
        <title>The hologenome of Daphnia magna reveals possible DNA methylation and microbiome-mediated evolution of the host genome.</title>
        <authorList>
            <person name="Chaturvedi A."/>
            <person name="Li X."/>
            <person name="Dhandapani V."/>
            <person name="Marshall H."/>
            <person name="Kissane S."/>
            <person name="Cuenca-Cambronero M."/>
            <person name="Asole G."/>
            <person name="Calvet F."/>
            <person name="Ruiz-Romero M."/>
            <person name="Marangio P."/>
            <person name="Guigo R."/>
            <person name="Rago D."/>
            <person name="Mirbahai L."/>
            <person name="Eastwood N."/>
            <person name="Colbourne J.K."/>
            <person name="Zhou J."/>
            <person name="Mallon E."/>
            <person name="Orsini L."/>
        </authorList>
    </citation>
    <scope>NUCLEOTIDE SEQUENCE [LARGE SCALE GENOMIC DNA]</scope>
    <source>
        <strain evidence="1">LRV0_1</strain>
    </source>
</reference>
<gene>
    <name evidence="1" type="ORF">OUZ56_033054</name>
</gene>
<keyword evidence="2" id="KW-1185">Reference proteome</keyword>
<dbReference type="Proteomes" id="UP001234178">
    <property type="component" value="Unassembled WGS sequence"/>
</dbReference>
<protein>
    <submittedName>
        <fullName evidence="1">Uncharacterized protein</fullName>
    </submittedName>
</protein>
<sequence>MKFTADVPVDLYGVENTRLVTRGLVTLQVQVLGDNLLQDFIVVDSISEESILGLDALYEHKFIIDGGKGEFPEGPGLNSGVRVDPFINKSSEEAVFTIALVNETNKPISLPRYEIIGTLGFCRIEKDNINSCAERELTSSTVDFTNNLPPDMSGVDRTSITMFLIDRKSIFASTTGELGKTGLVKHHINTEGQGPIRLRPYRIH</sequence>
<evidence type="ECO:0000313" key="1">
    <source>
        <dbReference type="EMBL" id="KAK4045448.1"/>
    </source>
</evidence>
<evidence type="ECO:0000313" key="2">
    <source>
        <dbReference type="Proteomes" id="UP001234178"/>
    </source>
</evidence>
<comment type="caution">
    <text evidence="1">The sequence shown here is derived from an EMBL/GenBank/DDBJ whole genome shotgun (WGS) entry which is preliminary data.</text>
</comment>
<dbReference type="EMBL" id="JAOYFB010000043">
    <property type="protein sequence ID" value="KAK4045448.1"/>
    <property type="molecule type" value="Genomic_DNA"/>
</dbReference>
<name>A0ABR0BA42_9CRUS</name>
<accession>A0ABR0BA42</accession>
<organism evidence="1 2">
    <name type="scientific">Daphnia magna</name>
    <dbReference type="NCBI Taxonomy" id="35525"/>
    <lineage>
        <taxon>Eukaryota</taxon>
        <taxon>Metazoa</taxon>
        <taxon>Ecdysozoa</taxon>
        <taxon>Arthropoda</taxon>
        <taxon>Crustacea</taxon>
        <taxon>Branchiopoda</taxon>
        <taxon>Diplostraca</taxon>
        <taxon>Cladocera</taxon>
        <taxon>Anomopoda</taxon>
        <taxon>Daphniidae</taxon>
        <taxon>Daphnia</taxon>
    </lineage>
</organism>